<proteinExistence type="predicted"/>
<evidence type="ECO:0000313" key="2">
    <source>
        <dbReference type="Proteomes" id="UP000178565"/>
    </source>
</evidence>
<comment type="caution">
    <text evidence="1">The sequence shown here is derived from an EMBL/GenBank/DDBJ whole genome shotgun (WGS) entry which is preliminary data.</text>
</comment>
<dbReference type="AlphaFoldDB" id="A0A1F5KPE0"/>
<dbReference type="Proteomes" id="UP000178565">
    <property type="component" value="Unassembled WGS sequence"/>
</dbReference>
<accession>A0A1F5KPE0</accession>
<name>A0A1F5KPE0_9BACT</name>
<sequence length="187" mass="21170">MEKLSGIDPRIWKYSGIPYNKQMGPDLVPDLETAKRLGANCAAFAHLYNEEIHGRPLPAHLGPLEMWLDNKILIEVGRNDLTFGDLAFFGRNSIDPRPVPQHLENDPEESAKFMRKHQVPHIACIAGQEPQSGELLLAHLSFTERGFSIWPEGKFYTHISTFGVPIYERLHGIKRPSEILYQKGNSS</sequence>
<evidence type="ECO:0000313" key="1">
    <source>
        <dbReference type="EMBL" id="OGE42481.1"/>
    </source>
</evidence>
<dbReference type="EMBL" id="MFDM01000024">
    <property type="protein sequence ID" value="OGE42481.1"/>
    <property type="molecule type" value="Genomic_DNA"/>
</dbReference>
<organism evidence="1 2">
    <name type="scientific">Candidatus Daviesbacteria bacterium RIFCSPLOWO2_01_FULL_39_12</name>
    <dbReference type="NCBI Taxonomy" id="1797785"/>
    <lineage>
        <taxon>Bacteria</taxon>
        <taxon>Candidatus Daviesiibacteriota</taxon>
    </lineage>
</organism>
<gene>
    <name evidence="1" type="ORF">A3B45_01630</name>
</gene>
<reference evidence="1 2" key="1">
    <citation type="journal article" date="2016" name="Nat. Commun.">
        <title>Thousands of microbial genomes shed light on interconnected biogeochemical processes in an aquifer system.</title>
        <authorList>
            <person name="Anantharaman K."/>
            <person name="Brown C.T."/>
            <person name="Hug L.A."/>
            <person name="Sharon I."/>
            <person name="Castelle C.J."/>
            <person name="Probst A.J."/>
            <person name="Thomas B.C."/>
            <person name="Singh A."/>
            <person name="Wilkins M.J."/>
            <person name="Karaoz U."/>
            <person name="Brodie E.L."/>
            <person name="Williams K.H."/>
            <person name="Hubbard S.S."/>
            <person name="Banfield J.F."/>
        </authorList>
    </citation>
    <scope>NUCLEOTIDE SEQUENCE [LARGE SCALE GENOMIC DNA]</scope>
</reference>
<protein>
    <submittedName>
        <fullName evidence="1">Uncharacterized protein</fullName>
    </submittedName>
</protein>